<organism evidence="6 7">
    <name type="scientific">Desulfomonile tiedjei (strain ATCC 49306 / DSM 6799 / DCB-1)</name>
    <dbReference type="NCBI Taxonomy" id="706587"/>
    <lineage>
        <taxon>Bacteria</taxon>
        <taxon>Pseudomonadati</taxon>
        <taxon>Thermodesulfobacteriota</taxon>
        <taxon>Desulfomonilia</taxon>
        <taxon>Desulfomonilales</taxon>
        <taxon>Desulfomonilaceae</taxon>
        <taxon>Desulfomonile</taxon>
    </lineage>
</organism>
<dbReference type="KEGG" id="dti:Desti_3665"/>
<protein>
    <submittedName>
        <fullName evidence="6">ABC-type polysaccharide/polyol phosphate transport system, ATPase component</fullName>
    </submittedName>
</protein>
<accession>I4C9S0</accession>
<comment type="similarity">
    <text evidence="1">Belongs to the ABC transporter superfamily.</text>
</comment>
<dbReference type="GO" id="GO:0005524">
    <property type="term" value="F:ATP binding"/>
    <property type="evidence" value="ECO:0007669"/>
    <property type="project" value="UniProtKB-KW"/>
</dbReference>
<dbReference type="CDD" id="cd10147">
    <property type="entry name" value="Wzt_C-like"/>
    <property type="match status" value="1"/>
</dbReference>
<dbReference type="SUPFAM" id="SSF52540">
    <property type="entry name" value="P-loop containing nucleoside triphosphate hydrolases"/>
    <property type="match status" value="1"/>
</dbReference>
<keyword evidence="2" id="KW-0813">Transport</keyword>
<dbReference type="GO" id="GO:0016887">
    <property type="term" value="F:ATP hydrolysis activity"/>
    <property type="evidence" value="ECO:0007669"/>
    <property type="project" value="InterPro"/>
</dbReference>
<dbReference type="AlphaFoldDB" id="I4C9S0"/>
<dbReference type="Gene3D" id="2.70.50.60">
    <property type="entry name" value="abc- transporter (atp binding component) like domain"/>
    <property type="match status" value="1"/>
</dbReference>
<dbReference type="InterPro" id="IPR029439">
    <property type="entry name" value="Wzt_C"/>
</dbReference>
<evidence type="ECO:0000256" key="1">
    <source>
        <dbReference type="ARBA" id="ARBA00005417"/>
    </source>
</evidence>
<evidence type="ECO:0000256" key="3">
    <source>
        <dbReference type="ARBA" id="ARBA00022741"/>
    </source>
</evidence>
<dbReference type="STRING" id="706587.Desti_3665"/>
<keyword evidence="7" id="KW-1185">Reference proteome</keyword>
<dbReference type="RefSeq" id="WP_014811439.1">
    <property type="nucleotide sequence ID" value="NC_018025.1"/>
</dbReference>
<dbReference type="GO" id="GO:0140359">
    <property type="term" value="F:ABC-type transporter activity"/>
    <property type="evidence" value="ECO:0007669"/>
    <property type="project" value="InterPro"/>
</dbReference>
<dbReference type="Gene3D" id="3.40.50.300">
    <property type="entry name" value="P-loop containing nucleotide triphosphate hydrolases"/>
    <property type="match status" value="1"/>
</dbReference>
<dbReference type="EMBL" id="CP003360">
    <property type="protein sequence ID" value="AFM26311.1"/>
    <property type="molecule type" value="Genomic_DNA"/>
</dbReference>
<dbReference type="InterPro" id="IPR003593">
    <property type="entry name" value="AAA+_ATPase"/>
</dbReference>
<gene>
    <name evidence="6" type="ordered locus">Desti_3665</name>
</gene>
<dbReference type="Pfam" id="PF00005">
    <property type="entry name" value="ABC_tran"/>
    <property type="match status" value="1"/>
</dbReference>
<dbReference type="Proteomes" id="UP000006055">
    <property type="component" value="Chromosome"/>
</dbReference>
<dbReference type="PROSITE" id="PS50893">
    <property type="entry name" value="ABC_TRANSPORTER_2"/>
    <property type="match status" value="1"/>
</dbReference>
<dbReference type="InterPro" id="IPR003439">
    <property type="entry name" value="ABC_transporter-like_ATP-bd"/>
</dbReference>
<evidence type="ECO:0000259" key="5">
    <source>
        <dbReference type="PROSITE" id="PS50893"/>
    </source>
</evidence>
<feature type="domain" description="ABC transporter" evidence="5">
    <location>
        <begin position="38"/>
        <end position="258"/>
    </location>
</feature>
<dbReference type="PANTHER" id="PTHR46743">
    <property type="entry name" value="TEICHOIC ACIDS EXPORT ATP-BINDING PROTEIN TAGH"/>
    <property type="match status" value="1"/>
</dbReference>
<dbReference type="InterPro" id="IPR015860">
    <property type="entry name" value="ABC_transpr_TagH-like"/>
</dbReference>
<evidence type="ECO:0000313" key="7">
    <source>
        <dbReference type="Proteomes" id="UP000006055"/>
    </source>
</evidence>
<dbReference type="OrthoDB" id="9809450at2"/>
<evidence type="ECO:0000256" key="4">
    <source>
        <dbReference type="ARBA" id="ARBA00022840"/>
    </source>
</evidence>
<dbReference type="Pfam" id="PF14524">
    <property type="entry name" value="Wzt_C"/>
    <property type="match status" value="1"/>
</dbReference>
<reference evidence="7" key="1">
    <citation type="submission" date="2012-06" db="EMBL/GenBank/DDBJ databases">
        <title>Complete sequence of chromosome of Desulfomonile tiedjei DSM 6799.</title>
        <authorList>
            <person name="Lucas S."/>
            <person name="Copeland A."/>
            <person name="Lapidus A."/>
            <person name="Glavina del Rio T."/>
            <person name="Dalin E."/>
            <person name="Tice H."/>
            <person name="Bruce D."/>
            <person name="Goodwin L."/>
            <person name="Pitluck S."/>
            <person name="Peters L."/>
            <person name="Ovchinnikova G."/>
            <person name="Zeytun A."/>
            <person name="Lu M."/>
            <person name="Kyrpides N."/>
            <person name="Mavromatis K."/>
            <person name="Ivanova N."/>
            <person name="Brettin T."/>
            <person name="Detter J.C."/>
            <person name="Han C."/>
            <person name="Larimer F."/>
            <person name="Land M."/>
            <person name="Hauser L."/>
            <person name="Markowitz V."/>
            <person name="Cheng J.-F."/>
            <person name="Hugenholtz P."/>
            <person name="Woyke T."/>
            <person name="Wu D."/>
            <person name="Spring S."/>
            <person name="Schroeder M."/>
            <person name="Brambilla E."/>
            <person name="Klenk H.-P."/>
            <person name="Eisen J.A."/>
        </authorList>
    </citation>
    <scope>NUCLEOTIDE SEQUENCE [LARGE SCALE GENOMIC DNA]</scope>
    <source>
        <strain evidence="7">ATCC 49306 / DSM 6799 / DCB-1</strain>
    </source>
</reference>
<dbReference type="CDD" id="cd03220">
    <property type="entry name" value="ABC_KpsT_Wzt"/>
    <property type="match status" value="1"/>
</dbReference>
<dbReference type="PATRIC" id="fig|706587.4.peg.4169"/>
<dbReference type="InterPro" id="IPR050683">
    <property type="entry name" value="Bact_Polysacc_Export_ATP-bd"/>
</dbReference>
<dbReference type="HOGENOM" id="CLU_000604_101_0_7"/>
<evidence type="ECO:0000256" key="2">
    <source>
        <dbReference type="ARBA" id="ARBA00022448"/>
    </source>
</evidence>
<evidence type="ECO:0000313" key="6">
    <source>
        <dbReference type="EMBL" id="AFM26311.1"/>
    </source>
</evidence>
<proteinExistence type="inferred from homology"/>
<sequence length="457" mass="51364">MSLDTDFPAISIHNIGKSYHLWDSPQDRLKQPLRTMLSRWLPVREKRYFREFWALRDLSFDIGRGESIGIIGKNGSGKSTLLQIICGTLAPTTGSIEIRGRIGALLELGSGFNPEFSGKENVYMNASVLGLKKEEIDEQYEAILEFADIGDFIHQPVKTYSSGMYVRLAFAIAAHVNADILVIDEALAVGDAFFAQKCMRYLRKFLEKGTLLFVSHDTAAVINLCDRAILLDGGMIQAQGSARDICDLYLEKVFAARQDVNRSKNSIRELPVPIDPEEMVDQRLKYINASPLRNDIEVFHFDPDAHSFGNFSASIIDVKFLERMSKTPLSWIVGGESVCLRIICMAHADIMSPIVGFYVRDRLGQTLFGDNTYVTYRNNPVSIQAGERFEAEFCFRMPILLVGDYSITAAVAEGSQEQHVHQHWMHDALIFKSHSTSNWSGLIGIPMEKISLRVHSE</sequence>
<dbReference type="InterPro" id="IPR027417">
    <property type="entry name" value="P-loop_NTPase"/>
</dbReference>
<keyword evidence="3" id="KW-0547">Nucleotide-binding</keyword>
<dbReference type="PANTHER" id="PTHR46743:SF2">
    <property type="entry name" value="TEICHOIC ACIDS EXPORT ATP-BINDING PROTEIN TAGH"/>
    <property type="match status" value="1"/>
</dbReference>
<keyword evidence="4" id="KW-0067">ATP-binding</keyword>
<dbReference type="GO" id="GO:0016020">
    <property type="term" value="C:membrane"/>
    <property type="evidence" value="ECO:0007669"/>
    <property type="project" value="InterPro"/>
</dbReference>
<dbReference type="eggNOG" id="COG1134">
    <property type="taxonomic scope" value="Bacteria"/>
</dbReference>
<dbReference type="SMART" id="SM00382">
    <property type="entry name" value="AAA"/>
    <property type="match status" value="1"/>
</dbReference>
<name>I4C9S0_DESTA</name>